<evidence type="ECO:0000259" key="1">
    <source>
        <dbReference type="PROSITE" id="PS50097"/>
    </source>
</evidence>
<evidence type="ECO:0000313" key="2">
    <source>
        <dbReference type="EMBL" id="PMD39679.1"/>
    </source>
</evidence>
<evidence type="ECO:0000313" key="3">
    <source>
        <dbReference type="Proteomes" id="UP000235786"/>
    </source>
</evidence>
<gene>
    <name evidence="2" type="ORF">L207DRAFT_583539</name>
</gene>
<dbReference type="Proteomes" id="UP000235786">
    <property type="component" value="Unassembled WGS sequence"/>
</dbReference>
<sequence>MADASSVTAPGDQSPLSYQSTIASSVNGDDLREPDFSNMDEVVTLIVDSYGGLDAKTKFIVHKSFVCHYSPVVKAVFENGPRYPRNHRLYNTSSNTAQLLVQWIYTQKVDSSKLKEEAAGELKTQSLVFVWALAERLQIPRLQNAVIRELQALRNRGEPVATLSLAYVYENFPPANPLRR</sequence>
<dbReference type="OrthoDB" id="194443at2759"/>
<dbReference type="EMBL" id="KZ613946">
    <property type="protein sequence ID" value="PMD39679.1"/>
    <property type="molecule type" value="Genomic_DNA"/>
</dbReference>
<dbReference type="CDD" id="cd18186">
    <property type="entry name" value="BTB_POZ_ZBTB_KLHL-like"/>
    <property type="match status" value="1"/>
</dbReference>
<dbReference type="SMART" id="SM00225">
    <property type="entry name" value="BTB"/>
    <property type="match status" value="1"/>
</dbReference>
<reference evidence="2 3" key="1">
    <citation type="submission" date="2016-04" db="EMBL/GenBank/DDBJ databases">
        <title>A degradative enzymes factory behind the ericoid mycorrhizal symbiosis.</title>
        <authorList>
            <consortium name="DOE Joint Genome Institute"/>
            <person name="Martino E."/>
            <person name="Morin E."/>
            <person name="Grelet G."/>
            <person name="Kuo A."/>
            <person name="Kohler A."/>
            <person name="Daghino S."/>
            <person name="Barry K."/>
            <person name="Choi C."/>
            <person name="Cichocki N."/>
            <person name="Clum A."/>
            <person name="Copeland A."/>
            <person name="Hainaut M."/>
            <person name="Haridas S."/>
            <person name="Labutti K."/>
            <person name="Lindquist E."/>
            <person name="Lipzen A."/>
            <person name="Khouja H.-R."/>
            <person name="Murat C."/>
            <person name="Ohm R."/>
            <person name="Olson A."/>
            <person name="Spatafora J."/>
            <person name="Veneault-Fourrey C."/>
            <person name="Henrissat B."/>
            <person name="Grigoriev I."/>
            <person name="Martin F."/>
            <person name="Perotto S."/>
        </authorList>
    </citation>
    <scope>NUCLEOTIDE SEQUENCE [LARGE SCALE GENOMIC DNA]</scope>
    <source>
        <strain evidence="2 3">F</strain>
    </source>
</reference>
<proteinExistence type="predicted"/>
<accession>A0A2J6RMF3</accession>
<dbReference type="AlphaFoldDB" id="A0A2J6RMF3"/>
<feature type="domain" description="BTB" evidence="1">
    <location>
        <begin position="41"/>
        <end position="113"/>
    </location>
</feature>
<protein>
    <recommendedName>
        <fullName evidence="1">BTB domain-containing protein</fullName>
    </recommendedName>
</protein>
<dbReference type="Gene3D" id="3.30.710.10">
    <property type="entry name" value="Potassium Channel Kv1.1, Chain A"/>
    <property type="match status" value="1"/>
</dbReference>
<dbReference type="InterPro" id="IPR011333">
    <property type="entry name" value="SKP1/BTB/POZ_sf"/>
</dbReference>
<dbReference type="SUPFAM" id="SSF54695">
    <property type="entry name" value="POZ domain"/>
    <property type="match status" value="1"/>
</dbReference>
<name>A0A2J6RMF3_HYAVF</name>
<dbReference type="PROSITE" id="PS50097">
    <property type="entry name" value="BTB"/>
    <property type="match status" value="1"/>
</dbReference>
<dbReference type="Pfam" id="PF00651">
    <property type="entry name" value="BTB"/>
    <property type="match status" value="1"/>
</dbReference>
<keyword evidence="3" id="KW-1185">Reference proteome</keyword>
<organism evidence="2 3">
    <name type="scientific">Hyaloscypha variabilis (strain UAMH 11265 / GT02V1 / F)</name>
    <name type="common">Meliniomyces variabilis</name>
    <dbReference type="NCBI Taxonomy" id="1149755"/>
    <lineage>
        <taxon>Eukaryota</taxon>
        <taxon>Fungi</taxon>
        <taxon>Dikarya</taxon>
        <taxon>Ascomycota</taxon>
        <taxon>Pezizomycotina</taxon>
        <taxon>Leotiomycetes</taxon>
        <taxon>Helotiales</taxon>
        <taxon>Hyaloscyphaceae</taxon>
        <taxon>Hyaloscypha</taxon>
        <taxon>Hyaloscypha variabilis</taxon>
    </lineage>
</organism>
<dbReference type="InterPro" id="IPR000210">
    <property type="entry name" value="BTB/POZ_dom"/>
</dbReference>